<keyword evidence="6" id="KW-0521">NADP</keyword>
<evidence type="ECO:0000256" key="6">
    <source>
        <dbReference type="ARBA" id="ARBA00022857"/>
    </source>
</evidence>
<dbReference type="Pfam" id="PF13450">
    <property type="entry name" value="NAD_binding_8"/>
    <property type="match status" value="1"/>
</dbReference>
<evidence type="ECO:0000256" key="4">
    <source>
        <dbReference type="ARBA" id="ARBA00022630"/>
    </source>
</evidence>
<protein>
    <recommendedName>
        <fullName evidence="10">FAD/NAD(P)-binding domain-containing protein</fullName>
    </recommendedName>
</protein>
<evidence type="ECO:0000256" key="1">
    <source>
        <dbReference type="ARBA" id="ARBA00001974"/>
    </source>
</evidence>
<name>A0A9W9P5X2_9EURO</name>
<organism evidence="8 9">
    <name type="scientific">Penicillium chermesinum</name>
    <dbReference type="NCBI Taxonomy" id="63820"/>
    <lineage>
        <taxon>Eukaryota</taxon>
        <taxon>Fungi</taxon>
        <taxon>Dikarya</taxon>
        <taxon>Ascomycota</taxon>
        <taxon>Pezizomycotina</taxon>
        <taxon>Eurotiomycetes</taxon>
        <taxon>Eurotiomycetidae</taxon>
        <taxon>Eurotiales</taxon>
        <taxon>Aspergillaceae</taxon>
        <taxon>Penicillium</taxon>
    </lineage>
</organism>
<dbReference type="AlphaFoldDB" id="A0A9W9P5X2"/>
<reference evidence="8" key="2">
    <citation type="journal article" date="2023" name="IMA Fungus">
        <title>Comparative genomic study of the Penicillium genus elucidates a diverse pangenome and 15 lateral gene transfer events.</title>
        <authorList>
            <person name="Petersen C."/>
            <person name="Sorensen T."/>
            <person name="Nielsen M.R."/>
            <person name="Sondergaard T.E."/>
            <person name="Sorensen J.L."/>
            <person name="Fitzpatrick D.A."/>
            <person name="Frisvad J.C."/>
            <person name="Nielsen K.L."/>
        </authorList>
    </citation>
    <scope>NUCLEOTIDE SEQUENCE</scope>
    <source>
        <strain evidence="8">IBT 19713</strain>
    </source>
</reference>
<evidence type="ECO:0000313" key="8">
    <source>
        <dbReference type="EMBL" id="KAJ5238397.1"/>
    </source>
</evidence>
<dbReference type="PANTHER" id="PTHR43098:SF2">
    <property type="entry name" value="FAD-BINDING MONOOXYGENASE AUSB-RELATED"/>
    <property type="match status" value="1"/>
</dbReference>
<proteinExistence type="inferred from homology"/>
<reference evidence="8" key="1">
    <citation type="submission" date="2022-11" db="EMBL/GenBank/DDBJ databases">
        <authorList>
            <person name="Petersen C."/>
        </authorList>
    </citation>
    <scope>NUCLEOTIDE SEQUENCE</scope>
    <source>
        <strain evidence="8">IBT 19713</strain>
    </source>
</reference>
<evidence type="ECO:0000313" key="9">
    <source>
        <dbReference type="Proteomes" id="UP001150941"/>
    </source>
</evidence>
<sequence length="640" mass="71016">MTVKSPQDKFISEALKRKQPAWDATSEPLPAEGYERLRNLSQDLWIDYASLASPIQSGADVKLLIIGAGMGGILMAVRLIQAGFSTSDIRIVDAAGGPGGTWYYNRYPGLYCDTESYVYLPLLEETGYRPSQKYISGVEIRGYIHQMIDKWNLKDSFMFATTVQSMAWSEATHTWKVDLKVQRGPTEQDIISTSCNVEFPIACLGRFRGAQPAQIQGLTDFGGSLFHTARWDYTVTGGSPEESAPEMEKLKDKTVGIIGTGATAIQVVPELAKYAKELFVFQRTPSAVYARNNRETSPEEWSRITKEEGWQEARQDNMMGHLTNTLPPGAEDLVGDEWSNKKAYSAAIGGPQPKTITDPEKVHDLYADLLALDAAASSGVRGRVLEVVKDKVKAEQLTPWYPVWCKRPTFSDTYLQAFNEPHVHLVHTDGRGVRKATEKGLVVGGIEYPLDVLILSTGYESRVSSLNVESAGRFKVYGRSGRTMTDKFNAQGITTLHGCCSNEFPNFFWIGASQTAAPVSFMQLSEIMIQHITYIIAEANKRTTDGEKVLVEPSIQAEEEWSQKIEKGALRFAVITACTEGKVNTAALEVPPDGSAEEVKKRARMCPWPNGITDFKHELKRWRAGDQLEGVTINVVRPLY</sequence>
<accession>A0A9W9P5X2</accession>
<keyword evidence="5" id="KW-0274">FAD</keyword>
<evidence type="ECO:0000256" key="5">
    <source>
        <dbReference type="ARBA" id="ARBA00022827"/>
    </source>
</evidence>
<keyword evidence="4" id="KW-0285">Flavoprotein</keyword>
<dbReference type="OrthoDB" id="66881at2759"/>
<comment type="similarity">
    <text evidence="3">Belongs to the FAD-binding monooxygenase family.</text>
</comment>
<dbReference type="SUPFAM" id="SSF51905">
    <property type="entry name" value="FAD/NAD(P)-binding domain"/>
    <property type="match status" value="1"/>
</dbReference>
<comment type="pathway">
    <text evidence="2">Secondary metabolite biosynthesis; terpenoid biosynthesis.</text>
</comment>
<dbReference type="InterPro" id="IPR036188">
    <property type="entry name" value="FAD/NAD-bd_sf"/>
</dbReference>
<evidence type="ECO:0000256" key="3">
    <source>
        <dbReference type="ARBA" id="ARBA00010139"/>
    </source>
</evidence>
<dbReference type="GeneID" id="83199616"/>
<evidence type="ECO:0000256" key="7">
    <source>
        <dbReference type="ARBA" id="ARBA00023002"/>
    </source>
</evidence>
<dbReference type="InterPro" id="IPR050775">
    <property type="entry name" value="FAD-binding_Monooxygenases"/>
</dbReference>
<comment type="caution">
    <text evidence="8">The sequence shown here is derived from an EMBL/GenBank/DDBJ whole genome shotgun (WGS) entry which is preliminary data.</text>
</comment>
<dbReference type="PANTHER" id="PTHR43098">
    <property type="entry name" value="L-ORNITHINE N(5)-MONOOXYGENASE-RELATED"/>
    <property type="match status" value="1"/>
</dbReference>
<keyword evidence="9" id="KW-1185">Reference proteome</keyword>
<dbReference type="GO" id="GO:0016491">
    <property type="term" value="F:oxidoreductase activity"/>
    <property type="evidence" value="ECO:0007669"/>
    <property type="project" value="UniProtKB-KW"/>
</dbReference>
<evidence type="ECO:0000256" key="2">
    <source>
        <dbReference type="ARBA" id="ARBA00004721"/>
    </source>
</evidence>
<dbReference type="Proteomes" id="UP001150941">
    <property type="component" value="Unassembled WGS sequence"/>
</dbReference>
<keyword evidence="7" id="KW-0560">Oxidoreductase</keyword>
<dbReference type="Gene3D" id="3.50.50.60">
    <property type="entry name" value="FAD/NAD(P)-binding domain"/>
    <property type="match status" value="3"/>
</dbReference>
<dbReference type="EMBL" id="JAPQKS010000003">
    <property type="protein sequence ID" value="KAJ5238397.1"/>
    <property type="molecule type" value="Genomic_DNA"/>
</dbReference>
<gene>
    <name evidence="8" type="ORF">N7468_003016</name>
</gene>
<dbReference type="RefSeq" id="XP_058331316.1">
    <property type="nucleotide sequence ID" value="XM_058472313.1"/>
</dbReference>
<comment type="cofactor">
    <cofactor evidence="1">
        <name>FAD</name>
        <dbReference type="ChEBI" id="CHEBI:57692"/>
    </cofactor>
</comment>
<evidence type="ECO:0008006" key="10">
    <source>
        <dbReference type="Google" id="ProtNLM"/>
    </source>
</evidence>